<dbReference type="OrthoDB" id="9799337at2"/>
<dbReference type="Pfam" id="PF00005">
    <property type="entry name" value="ABC_tran"/>
    <property type="match status" value="1"/>
</dbReference>
<keyword evidence="2" id="KW-0547">Nucleotide-binding</keyword>
<reference evidence="5 6" key="1">
    <citation type="submission" date="2018-11" db="EMBL/GenBank/DDBJ databases">
        <title>Genomic Encyclopedia of Type Strains, Phase IV (KMG-IV): sequencing the most valuable type-strain genomes for metagenomic binning, comparative biology and taxonomic classification.</title>
        <authorList>
            <person name="Goeker M."/>
        </authorList>
    </citation>
    <scope>NUCLEOTIDE SEQUENCE [LARGE SCALE GENOMIC DNA]</scope>
    <source>
        <strain evidence="5 6">DSM 102936</strain>
    </source>
</reference>
<accession>A0A3N5APR3</accession>
<evidence type="ECO:0000259" key="4">
    <source>
        <dbReference type="PROSITE" id="PS50893"/>
    </source>
</evidence>
<evidence type="ECO:0000256" key="3">
    <source>
        <dbReference type="ARBA" id="ARBA00022840"/>
    </source>
</evidence>
<evidence type="ECO:0000256" key="1">
    <source>
        <dbReference type="ARBA" id="ARBA00022448"/>
    </source>
</evidence>
<keyword evidence="1" id="KW-0813">Transport</keyword>
<dbReference type="AlphaFoldDB" id="A0A3N5APR3"/>
<dbReference type="PANTHER" id="PTHR42794">
    <property type="entry name" value="HEMIN IMPORT ATP-BINDING PROTEIN HMUV"/>
    <property type="match status" value="1"/>
</dbReference>
<dbReference type="InterPro" id="IPR003439">
    <property type="entry name" value="ABC_transporter-like_ATP-bd"/>
</dbReference>
<sequence>MRLQVKDVSFTYGSVPALENITFKASGGEVLGIIGPNGSGKSTLLRCLARVLRPRQGTIFFDGKNLAALRGHEIGRCLGYVPPPGGQAGFPTTVVETVLQGRRPYLTWGVSRRDLEVVSAALGYLGLTPLAERLLGELSSGQQQKVFLARALAQEPEVLLLDEPTATLDIRYQLEVMALIRRLATKEGRTVVAVLHDLNLAGRFADRLLLLHEGRIFAAGKPAAVLTPANLRAVYGVEAVVTEAPWGIQVTPVAPATAAEKEARKEAALARA</sequence>
<organism evidence="5 6">
    <name type="scientific">Thermodesulfitimonas autotrophica</name>
    <dbReference type="NCBI Taxonomy" id="1894989"/>
    <lineage>
        <taxon>Bacteria</taxon>
        <taxon>Bacillati</taxon>
        <taxon>Bacillota</taxon>
        <taxon>Clostridia</taxon>
        <taxon>Thermoanaerobacterales</taxon>
        <taxon>Thermoanaerobacteraceae</taxon>
        <taxon>Thermodesulfitimonas</taxon>
    </lineage>
</organism>
<dbReference type="PROSITE" id="PS50893">
    <property type="entry name" value="ABC_TRANSPORTER_2"/>
    <property type="match status" value="1"/>
</dbReference>
<dbReference type="PROSITE" id="PS00211">
    <property type="entry name" value="ABC_TRANSPORTER_1"/>
    <property type="match status" value="1"/>
</dbReference>
<proteinExistence type="predicted"/>
<protein>
    <submittedName>
        <fullName evidence="5">Iron complex transport system ATP-binding protein</fullName>
    </submittedName>
</protein>
<dbReference type="InterPro" id="IPR027417">
    <property type="entry name" value="P-loop_NTPase"/>
</dbReference>
<dbReference type="InterPro" id="IPR003593">
    <property type="entry name" value="AAA+_ATPase"/>
</dbReference>
<dbReference type="CDD" id="cd03214">
    <property type="entry name" value="ABC_Iron-Siderophores_B12_Hemin"/>
    <property type="match status" value="1"/>
</dbReference>
<comment type="caution">
    <text evidence="5">The sequence shown here is derived from an EMBL/GenBank/DDBJ whole genome shotgun (WGS) entry which is preliminary data.</text>
</comment>
<dbReference type="FunFam" id="3.40.50.300:FF:000134">
    <property type="entry name" value="Iron-enterobactin ABC transporter ATP-binding protein"/>
    <property type="match status" value="1"/>
</dbReference>
<dbReference type="RefSeq" id="WP_123929246.1">
    <property type="nucleotide sequence ID" value="NZ_RKRE01000002.1"/>
</dbReference>
<evidence type="ECO:0000313" key="6">
    <source>
        <dbReference type="Proteomes" id="UP000282654"/>
    </source>
</evidence>
<dbReference type="GO" id="GO:0005524">
    <property type="term" value="F:ATP binding"/>
    <property type="evidence" value="ECO:0007669"/>
    <property type="project" value="UniProtKB-KW"/>
</dbReference>
<evidence type="ECO:0000313" key="5">
    <source>
        <dbReference type="EMBL" id="RPF46854.1"/>
    </source>
</evidence>
<dbReference type="EMBL" id="RKRE01000002">
    <property type="protein sequence ID" value="RPF46854.1"/>
    <property type="molecule type" value="Genomic_DNA"/>
</dbReference>
<dbReference type="Gene3D" id="3.40.50.300">
    <property type="entry name" value="P-loop containing nucleotide triphosphate hydrolases"/>
    <property type="match status" value="1"/>
</dbReference>
<keyword evidence="3 5" id="KW-0067">ATP-binding</keyword>
<dbReference type="SMART" id="SM00382">
    <property type="entry name" value="AAA"/>
    <property type="match status" value="1"/>
</dbReference>
<gene>
    <name evidence="5" type="ORF">EDD75_1115</name>
</gene>
<feature type="domain" description="ABC transporter" evidence="4">
    <location>
        <begin position="3"/>
        <end position="238"/>
    </location>
</feature>
<keyword evidence="6" id="KW-1185">Reference proteome</keyword>
<dbReference type="SUPFAM" id="SSF52540">
    <property type="entry name" value="P-loop containing nucleoside triphosphate hydrolases"/>
    <property type="match status" value="1"/>
</dbReference>
<dbReference type="PANTHER" id="PTHR42794:SF2">
    <property type="entry name" value="ABC TRANSPORTER ATP-BINDING PROTEIN"/>
    <property type="match status" value="1"/>
</dbReference>
<name>A0A3N5APR3_9THEO</name>
<evidence type="ECO:0000256" key="2">
    <source>
        <dbReference type="ARBA" id="ARBA00022741"/>
    </source>
</evidence>
<dbReference type="Proteomes" id="UP000282654">
    <property type="component" value="Unassembled WGS sequence"/>
</dbReference>
<dbReference type="InterPro" id="IPR017871">
    <property type="entry name" value="ABC_transporter-like_CS"/>
</dbReference>
<dbReference type="GO" id="GO:0016887">
    <property type="term" value="F:ATP hydrolysis activity"/>
    <property type="evidence" value="ECO:0007669"/>
    <property type="project" value="InterPro"/>
</dbReference>